<accession>A0ABQ7KLX4</accession>
<name>A0ABQ7KLX4_BRACM</name>
<dbReference type="EMBL" id="JADBGQ010000014">
    <property type="protein sequence ID" value="KAG5374515.1"/>
    <property type="molecule type" value="Genomic_DNA"/>
</dbReference>
<dbReference type="Proteomes" id="UP000823674">
    <property type="component" value="Unassembled WGS sequence"/>
</dbReference>
<reference evidence="1 2" key="1">
    <citation type="submission" date="2021-03" db="EMBL/GenBank/DDBJ databases">
        <authorList>
            <person name="King G.J."/>
            <person name="Bancroft I."/>
            <person name="Baten A."/>
            <person name="Bloomfield J."/>
            <person name="Borpatragohain P."/>
            <person name="He Z."/>
            <person name="Irish N."/>
            <person name="Irwin J."/>
            <person name="Liu K."/>
            <person name="Mauleon R.P."/>
            <person name="Moore J."/>
            <person name="Morris R."/>
            <person name="Ostergaard L."/>
            <person name="Wang B."/>
            <person name="Wells R."/>
        </authorList>
    </citation>
    <scope>NUCLEOTIDE SEQUENCE [LARGE SCALE GENOMIC DNA]</scope>
    <source>
        <strain evidence="1">R-o-18</strain>
        <tissue evidence="1">Leaf</tissue>
    </source>
</reference>
<gene>
    <name evidence="1" type="primary">A07p009040.1_BraROA</name>
    <name evidence="1" type="ORF">IGI04_042167</name>
</gene>
<evidence type="ECO:0000313" key="2">
    <source>
        <dbReference type="Proteomes" id="UP000823674"/>
    </source>
</evidence>
<sequence>MVRRPYKISACEVPRWLGHVLPLAARRSAGDRGRDSFHAPAFSVRGPLSSVDEGFQYFHETCSHIHPLEGPGSEVSCLAKGLPPASVGRSLLRIRPMYPLRRSP</sequence>
<evidence type="ECO:0000313" key="1">
    <source>
        <dbReference type="EMBL" id="KAG5374515.1"/>
    </source>
</evidence>
<protein>
    <submittedName>
        <fullName evidence="1">Uncharacterized protein</fullName>
    </submittedName>
</protein>
<keyword evidence="2" id="KW-1185">Reference proteome</keyword>
<organism evidence="1 2">
    <name type="scientific">Brassica rapa subsp. trilocularis</name>
    <dbReference type="NCBI Taxonomy" id="1813537"/>
    <lineage>
        <taxon>Eukaryota</taxon>
        <taxon>Viridiplantae</taxon>
        <taxon>Streptophyta</taxon>
        <taxon>Embryophyta</taxon>
        <taxon>Tracheophyta</taxon>
        <taxon>Spermatophyta</taxon>
        <taxon>Magnoliopsida</taxon>
        <taxon>eudicotyledons</taxon>
        <taxon>Gunneridae</taxon>
        <taxon>Pentapetalae</taxon>
        <taxon>rosids</taxon>
        <taxon>malvids</taxon>
        <taxon>Brassicales</taxon>
        <taxon>Brassicaceae</taxon>
        <taxon>Brassiceae</taxon>
        <taxon>Brassica</taxon>
    </lineage>
</organism>
<proteinExistence type="predicted"/>
<comment type="caution">
    <text evidence="1">The sequence shown here is derived from an EMBL/GenBank/DDBJ whole genome shotgun (WGS) entry which is preliminary data.</text>
</comment>